<dbReference type="Pfam" id="PF23202">
    <property type="entry name" value="PAH_ZNF598"/>
    <property type="match status" value="1"/>
</dbReference>
<dbReference type="PROSITE" id="PS00028">
    <property type="entry name" value="ZINC_FINGER_C2H2_1"/>
    <property type="match status" value="1"/>
</dbReference>
<reference evidence="15" key="1">
    <citation type="submission" date="2022-04" db="EMBL/GenBank/DDBJ databases">
        <title>A functionally conserved STORR gene fusion in Papaver species that diverged 16.8 million years ago.</title>
        <authorList>
            <person name="Catania T."/>
        </authorList>
    </citation>
    <scope>NUCLEOTIDE SEQUENCE</scope>
    <source>
        <strain evidence="15">S-188037</strain>
    </source>
</reference>
<dbReference type="InterPro" id="IPR013083">
    <property type="entry name" value="Znf_RING/FYVE/PHD"/>
</dbReference>
<dbReference type="InterPro" id="IPR001841">
    <property type="entry name" value="Znf_RING"/>
</dbReference>
<dbReference type="GO" id="GO:0043022">
    <property type="term" value="F:ribosome binding"/>
    <property type="evidence" value="ECO:0007669"/>
    <property type="project" value="TreeGrafter"/>
</dbReference>
<feature type="region of interest" description="Disordered" evidence="13">
    <location>
        <begin position="337"/>
        <end position="381"/>
    </location>
</feature>
<feature type="compositionally biased region" description="Basic and acidic residues" evidence="13">
    <location>
        <begin position="304"/>
        <end position="324"/>
    </location>
</feature>
<dbReference type="InterPro" id="IPR057634">
    <property type="entry name" value="PAH_ZNF598/HEL2"/>
</dbReference>
<comment type="subcellular location">
    <subcellularLocation>
        <location evidence="2">Cytoplasm</location>
    </subcellularLocation>
</comment>
<dbReference type="AlphaFoldDB" id="A0AAD4T8K7"/>
<evidence type="ECO:0000256" key="4">
    <source>
        <dbReference type="ARBA" id="ARBA00012483"/>
    </source>
</evidence>
<feature type="compositionally biased region" description="Polar residues" evidence="13">
    <location>
        <begin position="337"/>
        <end position="366"/>
    </location>
</feature>
<evidence type="ECO:0000256" key="6">
    <source>
        <dbReference type="ARBA" id="ARBA00022553"/>
    </source>
</evidence>
<evidence type="ECO:0000259" key="14">
    <source>
        <dbReference type="PROSITE" id="PS50089"/>
    </source>
</evidence>
<feature type="region of interest" description="Disordered" evidence="13">
    <location>
        <begin position="865"/>
        <end position="958"/>
    </location>
</feature>
<comment type="catalytic activity">
    <reaction evidence="1">
        <text>S-ubiquitinyl-[E2 ubiquitin-conjugating enzyme]-L-cysteine + [acceptor protein]-L-lysine = [E2 ubiquitin-conjugating enzyme]-L-cysteine + N(6)-ubiquitinyl-[acceptor protein]-L-lysine.</text>
        <dbReference type="EC" id="2.3.2.27"/>
    </reaction>
</comment>
<accession>A0AAD4T8K7</accession>
<feature type="region of interest" description="Disordered" evidence="13">
    <location>
        <begin position="304"/>
        <end position="325"/>
    </location>
</feature>
<evidence type="ECO:0000256" key="1">
    <source>
        <dbReference type="ARBA" id="ARBA00000900"/>
    </source>
</evidence>
<dbReference type="InterPro" id="IPR044288">
    <property type="entry name" value="ZNF598/HEL2"/>
</dbReference>
<dbReference type="CDD" id="cd16615">
    <property type="entry name" value="RING-HC_ZNF598"/>
    <property type="match status" value="1"/>
</dbReference>
<evidence type="ECO:0000256" key="13">
    <source>
        <dbReference type="SAM" id="MobiDB-lite"/>
    </source>
</evidence>
<feature type="domain" description="RING-type" evidence="14">
    <location>
        <begin position="5"/>
        <end position="46"/>
    </location>
</feature>
<gene>
    <name evidence="15" type="ORF">MKW98_003372</name>
</gene>
<evidence type="ECO:0000256" key="5">
    <source>
        <dbReference type="ARBA" id="ARBA00022490"/>
    </source>
</evidence>
<comment type="pathway">
    <text evidence="3">Protein modification; protein ubiquitination.</text>
</comment>
<keyword evidence="5" id="KW-0963">Cytoplasm</keyword>
<dbReference type="InterPro" id="IPR013087">
    <property type="entry name" value="Znf_C2H2_type"/>
</dbReference>
<feature type="compositionally biased region" description="Low complexity" evidence="13">
    <location>
        <begin position="573"/>
        <end position="588"/>
    </location>
</feature>
<evidence type="ECO:0000313" key="15">
    <source>
        <dbReference type="EMBL" id="KAI3946809.1"/>
    </source>
</evidence>
<keyword evidence="7" id="KW-0808">Transferase</keyword>
<dbReference type="Pfam" id="PF25447">
    <property type="entry name" value="RING_ZNF598"/>
    <property type="match status" value="1"/>
</dbReference>
<feature type="region of interest" description="Disordered" evidence="13">
    <location>
        <begin position="436"/>
        <end position="455"/>
    </location>
</feature>
<evidence type="ECO:0000256" key="9">
    <source>
        <dbReference type="ARBA" id="ARBA00022771"/>
    </source>
</evidence>
<feature type="compositionally biased region" description="Low complexity" evidence="13">
    <location>
        <begin position="595"/>
        <end position="608"/>
    </location>
</feature>
<feature type="compositionally biased region" description="Polar residues" evidence="13">
    <location>
        <begin position="411"/>
        <end position="429"/>
    </location>
</feature>
<evidence type="ECO:0000256" key="3">
    <source>
        <dbReference type="ARBA" id="ARBA00004906"/>
    </source>
</evidence>
<dbReference type="PANTHER" id="PTHR22938">
    <property type="entry name" value="ZINC FINGER PROTEIN 598"/>
    <property type="match status" value="1"/>
</dbReference>
<feature type="compositionally biased region" description="Polar residues" evidence="13">
    <location>
        <begin position="555"/>
        <end position="564"/>
    </location>
</feature>
<dbReference type="GO" id="GO:0008270">
    <property type="term" value="F:zinc ion binding"/>
    <property type="evidence" value="ECO:0007669"/>
    <property type="project" value="UniProtKB-KW"/>
</dbReference>
<protein>
    <recommendedName>
        <fullName evidence="4">RING-type E3 ubiquitin transferase</fullName>
        <ecNumber evidence="4">2.3.2.27</ecNumber>
    </recommendedName>
</protein>
<feature type="region of interest" description="Disordered" evidence="13">
    <location>
        <begin position="401"/>
        <end position="429"/>
    </location>
</feature>
<evidence type="ECO:0000256" key="11">
    <source>
        <dbReference type="ARBA" id="ARBA00035113"/>
    </source>
</evidence>
<dbReference type="GO" id="GO:0061630">
    <property type="term" value="F:ubiquitin protein ligase activity"/>
    <property type="evidence" value="ECO:0007669"/>
    <property type="project" value="UniProtKB-EC"/>
</dbReference>
<keyword evidence="10" id="KW-0862">Zinc</keyword>
<feature type="region of interest" description="Disordered" evidence="13">
    <location>
        <begin position="479"/>
        <end position="672"/>
    </location>
</feature>
<evidence type="ECO:0000256" key="8">
    <source>
        <dbReference type="ARBA" id="ARBA00022723"/>
    </source>
</evidence>
<organism evidence="15 16">
    <name type="scientific">Papaver atlanticum</name>
    <dbReference type="NCBI Taxonomy" id="357466"/>
    <lineage>
        <taxon>Eukaryota</taxon>
        <taxon>Viridiplantae</taxon>
        <taxon>Streptophyta</taxon>
        <taxon>Embryophyta</taxon>
        <taxon>Tracheophyta</taxon>
        <taxon>Spermatophyta</taxon>
        <taxon>Magnoliopsida</taxon>
        <taxon>Ranunculales</taxon>
        <taxon>Papaveraceae</taxon>
        <taxon>Papaveroideae</taxon>
        <taxon>Papaver</taxon>
    </lineage>
</organism>
<dbReference type="EC" id="2.3.2.27" evidence="4"/>
<feature type="compositionally biased region" description="Basic residues" evidence="13">
    <location>
        <begin position="898"/>
        <end position="908"/>
    </location>
</feature>
<dbReference type="SMART" id="SM00355">
    <property type="entry name" value="ZnF_C2H2"/>
    <property type="match status" value="4"/>
</dbReference>
<evidence type="ECO:0000313" key="16">
    <source>
        <dbReference type="Proteomes" id="UP001202328"/>
    </source>
</evidence>
<dbReference type="Gene3D" id="3.30.40.10">
    <property type="entry name" value="Zinc/RING finger domain, C3HC4 (zinc finger)"/>
    <property type="match status" value="1"/>
</dbReference>
<dbReference type="GO" id="GO:0072344">
    <property type="term" value="P:rescue of stalled ribosome"/>
    <property type="evidence" value="ECO:0007669"/>
    <property type="project" value="InterPro"/>
</dbReference>
<keyword evidence="6" id="KW-0597">Phosphoprotein</keyword>
<dbReference type="InterPro" id="IPR041888">
    <property type="entry name" value="RING-HC_ZNF598/HEL2"/>
</dbReference>
<feature type="compositionally biased region" description="Polar residues" evidence="13">
    <location>
        <begin position="518"/>
        <end position="536"/>
    </location>
</feature>
<evidence type="ECO:0000256" key="2">
    <source>
        <dbReference type="ARBA" id="ARBA00004496"/>
    </source>
</evidence>
<keyword evidence="16" id="KW-1185">Reference proteome</keyword>
<dbReference type="InterPro" id="IPR056437">
    <property type="entry name" value="Znf-C2H2_ZNF598/HEL2"/>
</dbReference>
<dbReference type="Proteomes" id="UP001202328">
    <property type="component" value="Unassembled WGS sequence"/>
</dbReference>
<keyword evidence="9 12" id="KW-0863">Zinc-finger</keyword>
<sequence>MDDSCAVCAESLEWVAYGPCGHREVCSTCVSRLRFICEDKRCCICKTESDVVFVTKALGDYTKVISDFKVFPLDSREGKVGNYWYHEDLGAYFDDSDHYKMVKAMCRLSCSVCDNVEEQNNGPPKRKARFRNIDQLKSHLYHQHKLLMCNLCLEGRKIFMCEQKLYTRAQLNQHINTGDSEVDGSESERGGFMGHPACEFCKRPFYGDNELYTHMSQEHFTCHICKRQHPAQFDYFKDYDDLEIHFRQQHFLCEDDACLAKKFVVFQSESEMKRHNAIDHGGNMSRAKRNAVLQIPTSFRYRLRSNEQDYRRGRGRGRDSHSDSPADQLAMAIQASLESANSDSSTARDIPSGTQVTRDPGGTSQIDDIIPPMESLSTSDSELSSRYYQAVSQTTRNGSLAESAFPPLAGGSSTTQQNSSEQGGTNTMASRLRSSGANVINSGQPRPLTKGRGATKWIFPSLPSSSSASLPWPTAATSNVPFSSASSSVPKAASSNLPSPSYVSSTQARPDTIPGLASGSSGSSRNTVNNKSTQVRPDTIPGLASSASSGSSRSTINNKSTQVRPDTIPGLASSASSGSSWNTSNNKSTQARPDSIPGLASSASSGSPWNTSNNKFTQARPDTIPGLASASSGSPWNTSNNKSRVTHSTSAPNLVERGGSSDSPLSDYPPVLATRKNNGVSISKHVPKLEDDFPPVSATVSSKVTISKEPLEKVEDLQMANKTLVERIRSALDKDEEKYSAFKEMSGEFRQGVINTCEYLSYVQQFGLTHLVLELARLCPDTQKQRELIENYNAIVLQSRASSNNSSNKGKGKKKFAEEPDNSLANNVISSVRKLLANYKPSEEDVEVLSKDGYRTSKGKSVAEEILGSSSANPKPLDYSVGSISKNSAAGKGGSSKEKKKKIPKFQRVRLGEAASLDLNPEPEEDTPDSLDGVAVRGAWRNGGGQKLVALTQRGKQK</sequence>
<comment type="caution">
    <text evidence="15">The sequence shown here is derived from an EMBL/GenBank/DDBJ whole genome shotgun (WGS) entry which is preliminary data.</text>
</comment>
<dbReference type="GO" id="GO:0005737">
    <property type="term" value="C:cytoplasm"/>
    <property type="evidence" value="ECO:0007669"/>
    <property type="project" value="UniProtKB-SubCell"/>
</dbReference>
<evidence type="ECO:0000256" key="7">
    <source>
        <dbReference type="ARBA" id="ARBA00022679"/>
    </source>
</evidence>
<evidence type="ECO:0000256" key="12">
    <source>
        <dbReference type="PROSITE-ProRule" id="PRU00175"/>
    </source>
</evidence>
<dbReference type="PROSITE" id="PS50089">
    <property type="entry name" value="ZF_RING_2"/>
    <property type="match status" value="1"/>
</dbReference>
<dbReference type="Pfam" id="PF23230">
    <property type="entry name" value="zf-C2H2_13"/>
    <property type="match status" value="1"/>
</dbReference>
<dbReference type="GO" id="GO:0016567">
    <property type="term" value="P:protein ubiquitination"/>
    <property type="evidence" value="ECO:0007669"/>
    <property type="project" value="TreeGrafter"/>
</dbReference>
<evidence type="ECO:0000256" key="10">
    <source>
        <dbReference type="ARBA" id="ARBA00022833"/>
    </source>
</evidence>
<dbReference type="PANTHER" id="PTHR22938:SF0">
    <property type="entry name" value="E3 UBIQUITIN-PROTEIN LIGASE ZNF598"/>
    <property type="match status" value="1"/>
</dbReference>
<feature type="compositionally biased region" description="Low complexity" evidence="13">
    <location>
        <begin position="544"/>
        <end position="554"/>
    </location>
</feature>
<feature type="compositionally biased region" description="Low complexity" evidence="13">
    <location>
        <begin position="479"/>
        <end position="505"/>
    </location>
</feature>
<comment type="similarity">
    <text evidence="11">Belongs to the ZNF598/HEL2 family.</text>
</comment>
<name>A0AAD4T8K7_9MAGN</name>
<keyword evidence="8" id="KW-0479">Metal-binding</keyword>
<proteinExistence type="inferred from homology"/>
<feature type="compositionally biased region" description="Polar residues" evidence="13">
    <location>
        <begin position="629"/>
        <end position="652"/>
    </location>
</feature>
<dbReference type="EMBL" id="JAJJMB010003633">
    <property type="protein sequence ID" value="KAI3946809.1"/>
    <property type="molecule type" value="Genomic_DNA"/>
</dbReference>